<keyword evidence="3" id="KW-0378">Hydrolase</keyword>
<comment type="caution">
    <text evidence="7">The sequence shown here is derived from an EMBL/GenBank/DDBJ whole genome shotgun (WGS) entry which is preliminary data.</text>
</comment>
<dbReference type="EMBL" id="JBIRYI010000002">
    <property type="protein sequence ID" value="MFI2486330.1"/>
    <property type="molecule type" value="Genomic_DNA"/>
</dbReference>
<evidence type="ECO:0000313" key="8">
    <source>
        <dbReference type="Proteomes" id="UP001611580"/>
    </source>
</evidence>
<dbReference type="PANTHER" id="PTHR46233:SF3">
    <property type="entry name" value="HYDROXYACYLGLUTATHIONE HYDROLASE GLOC"/>
    <property type="match status" value="1"/>
</dbReference>
<evidence type="ECO:0000256" key="3">
    <source>
        <dbReference type="ARBA" id="ARBA00022801"/>
    </source>
</evidence>
<dbReference type="CDD" id="cd16280">
    <property type="entry name" value="metallo-hydrolase-like_MBL-fold"/>
    <property type="match status" value="1"/>
</dbReference>
<evidence type="ECO:0000256" key="4">
    <source>
        <dbReference type="ARBA" id="ARBA00022833"/>
    </source>
</evidence>
<dbReference type="SMART" id="SM00849">
    <property type="entry name" value="Lactamase_B"/>
    <property type="match status" value="1"/>
</dbReference>
<feature type="compositionally biased region" description="Low complexity" evidence="5">
    <location>
        <begin position="30"/>
        <end position="53"/>
    </location>
</feature>
<name>A0ABW7XG49_9MICO</name>
<evidence type="ECO:0000256" key="1">
    <source>
        <dbReference type="ARBA" id="ARBA00001947"/>
    </source>
</evidence>
<protein>
    <submittedName>
        <fullName evidence="7">MBL fold metallo-hydrolase</fullName>
    </submittedName>
</protein>
<evidence type="ECO:0000256" key="5">
    <source>
        <dbReference type="SAM" id="MobiDB-lite"/>
    </source>
</evidence>
<sequence>MDLLRHAELSRRAVLAAAFVPLVGCAREPAAPAGSDATSSTSASGAASPSGTPEETGPKDYGEQAAELAGDDPVLLALVAAFTPGWLPPEAPDPEPTRIFDNVTVVGTDFVSATAVETSDGVILVDALESREQAAGILVPELRSLGVDPARIKYVVVAHGHADHFGGAQYLADRYGARVLMSPTDWDVAAKDSSPDVPERDLEISDGQRLSLGGTTMRLPYTPGHTPGTVSPIFPVWWKGRRHTAMLWGGTGLPEPTSGKRDYLRSVIEYAAVMRRLRVDVELSNHGQTDAGLDRMRALREGTAGDQNPFVLGQARAQRFMQVLELLVRDKLEE</sequence>
<keyword evidence="4" id="KW-0862">Zinc</keyword>
<organism evidence="7 8">
    <name type="scientific">Promicromonospora kroppenstedtii</name>
    <dbReference type="NCBI Taxonomy" id="440482"/>
    <lineage>
        <taxon>Bacteria</taxon>
        <taxon>Bacillati</taxon>
        <taxon>Actinomycetota</taxon>
        <taxon>Actinomycetes</taxon>
        <taxon>Micrococcales</taxon>
        <taxon>Promicromonosporaceae</taxon>
        <taxon>Promicromonospora</taxon>
    </lineage>
</organism>
<accession>A0ABW7XG49</accession>
<gene>
    <name evidence="7" type="ORF">ACH47X_05440</name>
</gene>
<evidence type="ECO:0000313" key="7">
    <source>
        <dbReference type="EMBL" id="MFI2486330.1"/>
    </source>
</evidence>
<dbReference type="InterPro" id="IPR001279">
    <property type="entry name" value="Metallo-B-lactamas"/>
</dbReference>
<evidence type="ECO:0000256" key="2">
    <source>
        <dbReference type="ARBA" id="ARBA00022723"/>
    </source>
</evidence>
<dbReference type="Pfam" id="PF00753">
    <property type="entry name" value="Lactamase_B"/>
    <property type="match status" value="1"/>
</dbReference>
<dbReference type="Gene3D" id="3.60.15.10">
    <property type="entry name" value="Ribonuclease Z/Hydroxyacylglutathione hydrolase-like"/>
    <property type="match status" value="1"/>
</dbReference>
<comment type="cofactor">
    <cofactor evidence="1">
        <name>Zn(2+)</name>
        <dbReference type="ChEBI" id="CHEBI:29105"/>
    </cofactor>
</comment>
<reference evidence="7 8" key="1">
    <citation type="submission" date="2024-10" db="EMBL/GenBank/DDBJ databases">
        <title>The Natural Products Discovery Center: Release of the First 8490 Sequenced Strains for Exploring Actinobacteria Biosynthetic Diversity.</title>
        <authorList>
            <person name="Kalkreuter E."/>
            <person name="Kautsar S.A."/>
            <person name="Yang D."/>
            <person name="Bader C.D."/>
            <person name="Teijaro C.N."/>
            <person name="Fluegel L."/>
            <person name="Davis C.M."/>
            <person name="Simpson J.R."/>
            <person name="Lauterbach L."/>
            <person name="Steele A.D."/>
            <person name="Gui C."/>
            <person name="Meng S."/>
            <person name="Li G."/>
            <person name="Viehrig K."/>
            <person name="Ye F."/>
            <person name="Su P."/>
            <person name="Kiefer A.F."/>
            <person name="Nichols A."/>
            <person name="Cepeda A.J."/>
            <person name="Yan W."/>
            <person name="Fan B."/>
            <person name="Jiang Y."/>
            <person name="Adhikari A."/>
            <person name="Zheng C.-J."/>
            <person name="Schuster L."/>
            <person name="Cowan T.M."/>
            <person name="Smanski M.J."/>
            <person name="Chevrette M.G."/>
            <person name="De Carvalho L.P.S."/>
            <person name="Shen B."/>
        </authorList>
    </citation>
    <scope>NUCLEOTIDE SEQUENCE [LARGE SCALE GENOMIC DNA]</scope>
    <source>
        <strain evidence="7 8">NPDC019481</strain>
    </source>
</reference>
<keyword evidence="2" id="KW-0479">Metal-binding</keyword>
<proteinExistence type="predicted"/>
<feature type="domain" description="Metallo-beta-lactamase" evidence="6">
    <location>
        <begin position="110"/>
        <end position="286"/>
    </location>
</feature>
<evidence type="ECO:0000259" key="6">
    <source>
        <dbReference type="SMART" id="SM00849"/>
    </source>
</evidence>
<dbReference type="Proteomes" id="UP001611580">
    <property type="component" value="Unassembled WGS sequence"/>
</dbReference>
<feature type="region of interest" description="Disordered" evidence="5">
    <location>
        <begin position="30"/>
        <end position="61"/>
    </location>
</feature>
<dbReference type="SUPFAM" id="SSF56281">
    <property type="entry name" value="Metallo-hydrolase/oxidoreductase"/>
    <property type="match status" value="1"/>
</dbReference>
<keyword evidence="8" id="KW-1185">Reference proteome</keyword>
<dbReference type="RefSeq" id="WP_397402145.1">
    <property type="nucleotide sequence ID" value="NZ_JBIRYI010000002.1"/>
</dbReference>
<dbReference type="InterPro" id="IPR036866">
    <property type="entry name" value="RibonucZ/Hydroxyglut_hydro"/>
</dbReference>
<dbReference type="InterPro" id="IPR051453">
    <property type="entry name" value="MBL_Glyoxalase_II"/>
</dbReference>
<dbReference type="PANTHER" id="PTHR46233">
    <property type="entry name" value="HYDROXYACYLGLUTATHIONE HYDROLASE GLOC"/>
    <property type="match status" value="1"/>
</dbReference>